<feature type="transmembrane region" description="Helical" evidence="1">
    <location>
        <begin position="31"/>
        <end position="49"/>
    </location>
</feature>
<evidence type="ECO:0000256" key="1">
    <source>
        <dbReference type="SAM" id="Phobius"/>
    </source>
</evidence>
<dbReference type="EMBL" id="CP040330">
    <property type="protein sequence ID" value="QCS43356.1"/>
    <property type="molecule type" value="Genomic_DNA"/>
</dbReference>
<reference evidence="3" key="1">
    <citation type="submission" date="2019-05" db="EMBL/GenBank/DDBJ databases">
        <title>Genome sequence and methylation pattern of the halophilic Archaeon Natrinema versiforme BOL5-4.</title>
        <authorList>
            <person name="DasSarma P."/>
            <person name="Anton B.P."/>
            <person name="DasSarma S.L."/>
            <person name="Martinez F.L."/>
            <person name="Guzman D."/>
            <person name="Roberts R.J."/>
            <person name="DasSarma S."/>
        </authorList>
    </citation>
    <scope>NUCLEOTIDE SEQUENCE [LARGE SCALE GENOMIC DNA]</scope>
    <source>
        <strain evidence="3">BOL5-4</strain>
    </source>
</reference>
<accession>A0A4V1FZX4</accession>
<keyword evidence="1" id="KW-0812">Transmembrane</keyword>
<feature type="transmembrane region" description="Helical" evidence="1">
    <location>
        <begin position="70"/>
        <end position="89"/>
    </location>
</feature>
<keyword evidence="1" id="KW-1133">Transmembrane helix</keyword>
<feature type="transmembrane region" description="Helical" evidence="1">
    <location>
        <begin position="7"/>
        <end position="25"/>
    </location>
</feature>
<evidence type="ECO:0000313" key="3">
    <source>
        <dbReference type="Proteomes" id="UP000302218"/>
    </source>
</evidence>
<evidence type="ECO:0000313" key="2">
    <source>
        <dbReference type="EMBL" id="QCS43356.1"/>
    </source>
</evidence>
<name>A0A4V1FZX4_9EURY</name>
<proteinExistence type="predicted"/>
<dbReference type="KEGG" id="nvr:FEJ81_13700"/>
<dbReference type="GeneID" id="40266347"/>
<gene>
    <name evidence="2" type="ORF">FEJ81_13700</name>
</gene>
<dbReference type="OrthoDB" id="351349at2157"/>
<dbReference type="Proteomes" id="UP000302218">
    <property type="component" value="Chromosome"/>
</dbReference>
<sequence length="140" mass="14451">MQRARRHTLIALLLGGGIGAGIYWLSGYASLALVAGLCWACGLGLTFRIGRLYPAYATGETWADKRWTGLSIGLVTLAALTGVSPALPVSEELRLGLGFLVTGAGVVAYAAGTIAVLERVEDSSTGASSNARTSYSADDD</sequence>
<dbReference type="RefSeq" id="WP_138245818.1">
    <property type="nucleotide sequence ID" value="NZ_CP040330.1"/>
</dbReference>
<protein>
    <submittedName>
        <fullName evidence="2">Sterol desaturase</fullName>
    </submittedName>
</protein>
<keyword evidence="1" id="KW-0472">Membrane</keyword>
<organism evidence="2 3">
    <name type="scientific">Natrinema versiforme</name>
    <dbReference type="NCBI Taxonomy" id="88724"/>
    <lineage>
        <taxon>Archaea</taxon>
        <taxon>Methanobacteriati</taxon>
        <taxon>Methanobacteriota</taxon>
        <taxon>Stenosarchaea group</taxon>
        <taxon>Halobacteria</taxon>
        <taxon>Halobacteriales</taxon>
        <taxon>Natrialbaceae</taxon>
        <taxon>Natrinema</taxon>
    </lineage>
</organism>
<feature type="transmembrane region" description="Helical" evidence="1">
    <location>
        <begin position="95"/>
        <end position="117"/>
    </location>
</feature>
<dbReference type="AlphaFoldDB" id="A0A4V1FZX4"/>